<accession>A0A6A5SZ29</accession>
<protein>
    <submittedName>
        <fullName evidence="1">Uncharacterized protein</fullName>
    </submittedName>
</protein>
<evidence type="ECO:0000313" key="2">
    <source>
        <dbReference type="Proteomes" id="UP000800038"/>
    </source>
</evidence>
<sequence>MGSWDNVNSWKSTIGSLKSEYDVQINETRQLAARMEAQSVKLQVTADDTFKKRDVLMDTAYEALDQFVNDLLKYPGGDAEIGSDGVPSLPTVVGCFKALAGFCERVVVDEGLEAVEAIQEIGEDSQIVQRISSLQSRLQSDLGGLSKMVADAQSYFDIYHGHHENARDALRRAEERRSEFVYSMFGDNEIDRAIQDCQNNETTWRHHADEAWSMWDQLRNLNNDSQSMLNNDVGQLSSQLSSIADRMRTNYNKIGEDRRADRLCWMAARSLQYHVSTNTEYTSRDDALRHVFKLVHTENKTIDSDSDVAALKERIENSVRDKLGTEKAEELHKAKVFLAMPEDVDLYLSQ</sequence>
<reference evidence="1" key="1">
    <citation type="journal article" date="2020" name="Stud. Mycol.">
        <title>101 Dothideomycetes genomes: a test case for predicting lifestyles and emergence of pathogens.</title>
        <authorList>
            <person name="Haridas S."/>
            <person name="Albert R."/>
            <person name="Binder M."/>
            <person name="Bloem J."/>
            <person name="Labutti K."/>
            <person name="Salamov A."/>
            <person name="Andreopoulos B."/>
            <person name="Baker S."/>
            <person name="Barry K."/>
            <person name="Bills G."/>
            <person name="Bluhm B."/>
            <person name="Cannon C."/>
            <person name="Castanera R."/>
            <person name="Culley D."/>
            <person name="Daum C."/>
            <person name="Ezra D."/>
            <person name="Gonzalez J."/>
            <person name="Henrissat B."/>
            <person name="Kuo A."/>
            <person name="Liang C."/>
            <person name="Lipzen A."/>
            <person name="Lutzoni F."/>
            <person name="Magnuson J."/>
            <person name="Mondo S."/>
            <person name="Nolan M."/>
            <person name="Ohm R."/>
            <person name="Pangilinan J."/>
            <person name="Park H.-J."/>
            <person name="Ramirez L."/>
            <person name="Alfaro M."/>
            <person name="Sun H."/>
            <person name="Tritt A."/>
            <person name="Yoshinaga Y."/>
            <person name="Zwiers L.-H."/>
            <person name="Turgeon B."/>
            <person name="Goodwin S."/>
            <person name="Spatafora J."/>
            <person name="Crous P."/>
            <person name="Grigoriev I."/>
        </authorList>
    </citation>
    <scope>NUCLEOTIDE SEQUENCE</scope>
    <source>
        <strain evidence="1">CBS 161.51</strain>
    </source>
</reference>
<dbReference type="Proteomes" id="UP000800038">
    <property type="component" value="Unassembled WGS sequence"/>
</dbReference>
<dbReference type="OrthoDB" id="3789331at2759"/>
<keyword evidence="2" id="KW-1185">Reference proteome</keyword>
<gene>
    <name evidence="1" type="ORF">EJ02DRAFT_451714</name>
</gene>
<dbReference type="AlphaFoldDB" id="A0A6A5SZ29"/>
<organism evidence="1 2">
    <name type="scientific">Clathrospora elynae</name>
    <dbReference type="NCBI Taxonomy" id="706981"/>
    <lineage>
        <taxon>Eukaryota</taxon>
        <taxon>Fungi</taxon>
        <taxon>Dikarya</taxon>
        <taxon>Ascomycota</taxon>
        <taxon>Pezizomycotina</taxon>
        <taxon>Dothideomycetes</taxon>
        <taxon>Pleosporomycetidae</taxon>
        <taxon>Pleosporales</taxon>
        <taxon>Diademaceae</taxon>
        <taxon>Clathrospora</taxon>
    </lineage>
</organism>
<dbReference type="EMBL" id="ML976011">
    <property type="protein sequence ID" value="KAF1945148.1"/>
    <property type="molecule type" value="Genomic_DNA"/>
</dbReference>
<proteinExistence type="predicted"/>
<name>A0A6A5SZ29_9PLEO</name>
<evidence type="ECO:0000313" key="1">
    <source>
        <dbReference type="EMBL" id="KAF1945148.1"/>
    </source>
</evidence>